<dbReference type="InterPro" id="IPR057326">
    <property type="entry name" value="KR_dom"/>
</dbReference>
<comment type="caution">
    <text evidence="5">The sequence shown here is derived from an EMBL/GenBank/DDBJ whole genome shotgun (WGS) entry which is preliminary data.</text>
</comment>
<evidence type="ECO:0000259" key="4">
    <source>
        <dbReference type="SMART" id="SM00822"/>
    </source>
</evidence>
<dbReference type="InterPro" id="IPR002347">
    <property type="entry name" value="SDR_fam"/>
</dbReference>
<dbReference type="SMART" id="SM00822">
    <property type="entry name" value="PKS_KR"/>
    <property type="match status" value="1"/>
</dbReference>
<reference evidence="5 6" key="1">
    <citation type="submission" date="2018-05" db="EMBL/GenBank/DDBJ databases">
        <title>Genomic Encyclopedia of Type Strains, Phase IV (KMG-IV): sequencing the most valuable type-strain genomes for metagenomic binning, comparative biology and taxonomic classification.</title>
        <authorList>
            <person name="Goeker M."/>
        </authorList>
    </citation>
    <scope>NUCLEOTIDE SEQUENCE [LARGE SCALE GENOMIC DNA]</scope>
    <source>
        <strain evidence="5 6">DSM 19792</strain>
    </source>
</reference>
<organism evidence="5 6">
    <name type="scientific">Undibacterium pigrum</name>
    <dbReference type="NCBI Taxonomy" id="401470"/>
    <lineage>
        <taxon>Bacteria</taxon>
        <taxon>Pseudomonadati</taxon>
        <taxon>Pseudomonadota</taxon>
        <taxon>Betaproteobacteria</taxon>
        <taxon>Burkholderiales</taxon>
        <taxon>Oxalobacteraceae</taxon>
        <taxon>Undibacterium</taxon>
    </lineage>
</organism>
<evidence type="ECO:0000256" key="1">
    <source>
        <dbReference type="ARBA" id="ARBA00006484"/>
    </source>
</evidence>
<keyword evidence="6" id="KW-1185">Reference proteome</keyword>
<name>A0A318JR01_9BURK</name>
<dbReference type="PANTHER" id="PTHR43658">
    <property type="entry name" value="SHORT-CHAIN DEHYDROGENASE/REDUCTASE"/>
    <property type="match status" value="1"/>
</dbReference>
<dbReference type="GO" id="GO:0016491">
    <property type="term" value="F:oxidoreductase activity"/>
    <property type="evidence" value="ECO:0007669"/>
    <property type="project" value="UniProtKB-KW"/>
</dbReference>
<dbReference type="Gene3D" id="3.40.50.720">
    <property type="entry name" value="NAD(P)-binding Rossmann-like Domain"/>
    <property type="match status" value="1"/>
</dbReference>
<dbReference type="FunFam" id="3.40.50.720:FF:000173">
    <property type="entry name" value="3-oxoacyl-[acyl-carrier protein] reductase"/>
    <property type="match status" value="1"/>
</dbReference>
<dbReference type="PROSITE" id="PS00061">
    <property type="entry name" value="ADH_SHORT"/>
    <property type="match status" value="1"/>
</dbReference>
<dbReference type="AlphaFoldDB" id="A0A318JR01"/>
<dbReference type="Pfam" id="PF00106">
    <property type="entry name" value="adh_short"/>
    <property type="match status" value="1"/>
</dbReference>
<dbReference type="RefSeq" id="WP_110253210.1">
    <property type="nucleotide sequence ID" value="NZ_QJKB01000001.1"/>
</dbReference>
<proteinExistence type="inferred from homology"/>
<dbReference type="PRINTS" id="PR00080">
    <property type="entry name" value="SDRFAMILY"/>
</dbReference>
<dbReference type="InterPro" id="IPR036291">
    <property type="entry name" value="NAD(P)-bd_dom_sf"/>
</dbReference>
<dbReference type="EMBL" id="QJKB01000001">
    <property type="protein sequence ID" value="PXX46760.1"/>
    <property type="molecule type" value="Genomic_DNA"/>
</dbReference>
<dbReference type="PRINTS" id="PR00081">
    <property type="entry name" value="GDHRDH"/>
</dbReference>
<protein>
    <submittedName>
        <fullName evidence="5">3-oxoacyl-[acyl-carrier protein] reductase</fullName>
    </submittedName>
</protein>
<dbReference type="PANTHER" id="PTHR43658:SF8">
    <property type="entry name" value="17-BETA-HYDROXYSTEROID DEHYDROGENASE 14-RELATED"/>
    <property type="match status" value="1"/>
</dbReference>
<dbReference type="InterPro" id="IPR020904">
    <property type="entry name" value="Sc_DH/Rdtase_CS"/>
</dbReference>
<sequence>MKLTGTNVLVTGGGRGIGRYLVEQLDEAGANVFVLEYDENLCEELNQLASARVRAVQCDVANADAVDIAIQTVTEAGFDIDVLINNAGIIHSEPLVNMLSRTERAHSRDNWRKVMATDLDSVFFVTSRVVDHMLAKRKKGVVISISSIAANGNAGQSAYSAAKAGVNALTHTWAKELGPLGLRFIAIAPGFIDTPSTRAALSETMLAKLQQQVPLRRLGAMQAVSQAVHYAIENDYLTGSILEVDGGLVL</sequence>
<keyword evidence="2" id="KW-0560">Oxidoreductase</keyword>
<dbReference type="OrthoDB" id="8653364at2"/>
<dbReference type="SUPFAM" id="SSF51735">
    <property type="entry name" value="NAD(P)-binding Rossmann-fold domains"/>
    <property type="match status" value="1"/>
</dbReference>
<evidence type="ECO:0000256" key="3">
    <source>
        <dbReference type="RuleBase" id="RU000363"/>
    </source>
</evidence>
<accession>A0A318JR01</accession>
<evidence type="ECO:0000313" key="6">
    <source>
        <dbReference type="Proteomes" id="UP000247792"/>
    </source>
</evidence>
<evidence type="ECO:0000256" key="2">
    <source>
        <dbReference type="ARBA" id="ARBA00023002"/>
    </source>
</evidence>
<feature type="domain" description="Ketoreductase" evidence="4">
    <location>
        <begin position="6"/>
        <end position="190"/>
    </location>
</feature>
<evidence type="ECO:0000313" key="5">
    <source>
        <dbReference type="EMBL" id="PXX46760.1"/>
    </source>
</evidence>
<dbReference type="Proteomes" id="UP000247792">
    <property type="component" value="Unassembled WGS sequence"/>
</dbReference>
<comment type="similarity">
    <text evidence="1 3">Belongs to the short-chain dehydrogenases/reductases (SDR) family.</text>
</comment>
<gene>
    <name evidence="5" type="ORF">DFR42_101335</name>
</gene>